<name>A0A482IST8_9BURK</name>
<dbReference type="Proteomes" id="UP000253772">
    <property type="component" value="Chromosome c1"/>
</dbReference>
<dbReference type="OrthoDB" id="8592445at2"/>
<gene>
    <name evidence="2" type="ORF">DDF84_008790</name>
</gene>
<dbReference type="RefSeq" id="WP_111733622.1">
    <property type="nucleotide sequence ID" value="NZ_CP037900.1"/>
</dbReference>
<evidence type="ECO:0000313" key="3">
    <source>
        <dbReference type="Proteomes" id="UP000253772"/>
    </source>
</evidence>
<dbReference type="EMBL" id="CP037900">
    <property type="protein sequence ID" value="QBP09850.1"/>
    <property type="molecule type" value="Genomic_DNA"/>
</dbReference>
<evidence type="ECO:0000313" key="2">
    <source>
        <dbReference type="EMBL" id="QBP09850.1"/>
    </source>
</evidence>
<reference evidence="2 3" key="1">
    <citation type="submission" date="2019-03" db="EMBL/GenBank/DDBJ databases">
        <title>Comparative insights into the high quality Complete genome sequence of highly metal resistant Cupriavidus metallidurans strain BS1 isolated from a gold-copper mine.</title>
        <authorList>
            <person name="Mazhar H.S."/>
            <person name="Rensing C."/>
        </authorList>
    </citation>
    <scope>NUCLEOTIDE SEQUENCE [LARGE SCALE GENOMIC DNA]</scope>
    <source>
        <strain evidence="2 3">BS1</strain>
    </source>
</reference>
<evidence type="ECO:0000256" key="1">
    <source>
        <dbReference type="SAM" id="MobiDB-lite"/>
    </source>
</evidence>
<feature type="region of interest" description="Disordered" evidence="1">
    <location>
        <begin position="1"/>
        <end position="37"/>
    </location>
</feature>
<dbReference type="AlphaFoldDB" id="A0A482IST8"/>
<accession>A0A482IST8</accession>
<protein>
    <submittedName>
        <fullName evidence="2">Uncharacterized protein</fullName>
    </submittedName>
</protein>
<organism evidence="2 3">
    <name type="scientific">Cupriavidus metallidurans</name>
    <dbReference type="NCBI Taxonomy" id="119219"/>
    <lineage>
        <taxon>Bacteria</taxon>
        <taxon>Pseudomonadati</taxon>
        <taxon>Pseudomonadota</taxon>
        <taxon>Betaproteobacteria</taxon>
        <taxon>Burkholderiales</taxon>
        <taxon>Burkholderiaceae</taxon>
        <taxon>Cupriavidus</taxon>
    </lineage>
</organism>
<sequence length="91" mass="9596">MATKRYNYQGPVSGVTLNEGTADEPKRREVPLLPGKDVDLPEDNEYVRTLVALGHLTPSNTADSAAPIAAESATEAAGDTAANSVTKVRSR</sequence>
<proteinExistence type="predicted"/>